<dbReference type="KEGG" id="sla:SERLADRAFT_474441"/>
<dbReference type="AlphaFoldDB" id="F8P512"/>
<feature type="region of interest" description="Disordered" evidence="1">
    <location>
        <begin position="39"/>
        <end position="94"/>
    </location>
</feature>
<evidence type="ECO:0000313" key="2">
    <source>
        <dbReference type="EMBL" id="EGO21699.1"/>
    </source>
</evidence>
<dbReference type="GeneID" id="18820479"/>
<reference evidence="2" key="1">
    <citation type="submission" date="2011-04" db="EMBL/GenBank/DDBJ databases">
        <title>Evolution of plant cell wall degrading machinery underlies the functional diversity of forest fungi.</title>
        <authorList>
            <consortium name="US DOE Joint Genome Institute (JGI-PGF)"/>
            <person name="Eastwood D.C."/>
            <person name="Floudas D."/>
            <person name="Binder M."/>
            <person name="Majcherczyk A."/>
            <person name="Schneider P."/>
            <person name="Aerts A."/>
            <person name="Asiegbu F.O."/>
            <person name="Baker S.E."/>
            <person name="Barry K."/>
            <person name="Bendiksby M."/>
            <person name="Blumentritt M."/>
            <person name="Coutinho P.M."/>
            <person name="Cullen D."/>
            <person name="Cullen D."/>
            <person name="Gathman A."/>
            <person name="Goodell B."/>
            <person name="Henrissat B."/>
            <person name="Ihrmark K."/>
            <person name="Kauserud H."/>
            <person name="Kohler A."/>
            <person name="LaButti K."/>
            <person name="Lapidus A."/>
            <person name="Lavin J.L."/>
            <person name="Lee Y.-H."/>
            <person name="Lindquist E."/>
            <person name="Lilly W."/>
            <person name="Lucas S."/>
            <person name="Morin E."/>
            <person name="Murat C."/>
            <person name="Oguiza J.A."/>
            <person name="Park J."/>
            <person name="Pisabarro A.G."/>
            <person name="Riley R."/>
            <person name="Rosling A."/>
            <person name="Salamov A."/>
            <person name="Schmidt O."/>
            <person name="Schmutz J."/>
            <person name="Skrede I."/>
            <person name="Stenlid J."/>
            <person name="Wiebenga A."/>
            <person name="Xie X."/>
            <person name="Kues U."/>
            <person name="Hibbett D.S."/>
            <person name="Hoffmeister D."/>
            <person name="Hogberg N."/>
            <person name="Martin F."/>
            <person name="Grigoriev I.V."/>
            <person name="Watkinson S.C."/>
        </authorList>
    </citation>
    <scope>NUCLEOTIDE SEQUENCE</scope>
    <source>
        <strain evidence="2">S7.9</strain>
    </source>
</reference>
<feature type="compositionally biased region" description="Polar residues" evidence="1">
    <location>
        <begin position="70"/>
        <end position="92"/>
    </location>
</feature>
<dbReference type="EMBL" id="GL945438">
    <property type="protein sequence ID" value="EGO21699.1"/>
    <property type="molecule type" value="Genomic_DNA"/>
</dbReference>
<dbReference type="Proteomes" id="UP000008064">
    <property type="component" value="Unassembled WGS sequence"/>
</dbReference>
<feature type="region of interest" description="Disordered" evidence="1">
    <location>
        <begin position="121"/>
        <end position="191"/>
    </location>
</feature>
<sequence>MGGPSSTSTQTFSMSSSNNAPILAFGLSSSSAATSLFGQTAATPAPKESSAASQEPKDANVFASSKPEITISSPFSFAQGNKSSESAMQSVAQPELRKAAASFGTTAVDKAKPTSQIETVTPTSAFSFDPSGKAAEAPKNAFSFGQPTASVAPSSPAPATEAQKPLFGGVSSGFSFGPQPTATTVAEEKPA</sequence>
<proteinExistence type="predicted"/>
<gene>
    <name evidence="2" type="ORF">SERLADRAFT_474441</name>
</gene>
<feature type="compositionally biased region" description="Low complexity" evidence="1">
    <location>
        <begin position="147"/>
        <end position="160"/>
    </location>
</feature>
<feature type="compositionally biased region" description="Low complexity" evidence="1">
    <location>
        <begin position="167"/>
        <end position="177"/>
    </location>
</feature>
<name>F8P512_SERL9</name>
<organism>
    <name type="scientific">Serpula lacrymans var. lacrymans (strain S7.9)</name>
    <name type="common">Dry rot fungus</name>
    <dbReference type="NCBI Taxonomy" id="578457"/>
    <lineage>
        <taxon>Eukaryota</taxon>
        <taxon>Fungi</taxon>
        <taxon>Dikarya</taxon>
        <taxon>Basidiomycota</taxon>
        <taxon>Agaricomycotina</taxon>
        <taxon>Agaricomycetes</taxon>
        <taxon>Agaricomycetidae</taxon>
        <taxon>Boletales</taxon>
        <taxon>Coniophorineae</taxon>
        <taxon>Serpulaceae</taxon>
        <taxon>Serpula</taxon>
    </lineage>
</organism>
<accession>F8P512</accession>
<evidence type="ECO:0000256" key="1">
    <source>
        <dbReference type="SAM" id="MobiDB-lite"/>
    </source>
</evidence>
<protein>
    <submittedName>
        <fullName evidence="2">Uncharacterized protein</fullName>
    </submittedName>
</protein>
<dbReference type="HOGENOM" id="CLU_1424736_0_0_1"/>
<feature type="non-terminal residue" evidence="2">
    <location>
        <position position="191"/>
    </location>
</feature>
<dbReference type="RefSeq" id="XP_007321485.1">
    <property type="nucleotide sequence ID" value="XM_007321423.1"/>
</dbReference>